<evidence type="ECO:0008006" key="6">
    <source>
        <dbReference type="Google" id="ProtNLM"/>
    </source>
</evidence>
<evidence type="ECO:0000313" key="4">
    <source>
        <dbReference type="EMBL" id="MFK2901681.1"/>
    </source>
</evidence>
<feature type="transmembrane region" description="Helical" evidence="3">
    <location>
        <begin position="155"/>
        <end position="180"/>
    </location>
</feature>
<comment type="caution">
    <text evidence="4">The sequence shown here is derived from an EMBL/GenBank/DDBJ whole genome shotgun (WGS) entry which is preliminary data.</text>
</comment>
<keyword evidence="5" id="KW-1185">Reference proteome</keyword>
<dbReference type="InterPro" id="IPR052346">
    <property type="entry name" value="O-mannosyl-transferase_TMTC"/>
</dbReference>
<sequence>MNNANIANSPTTEERSSKGLTYLFGSIILILVSIIYWPVIHADFIWDDWASFHDTPWLTQGSQWTHYIFRDFNSWTFYFRPLVVAFFTLQVRLFESTPGPMHAVSLGIHIVNTTLVGVLAWRLAKVSGSDARRAAWAVPSCMALYGLHPALIEPVAWIGCQFDLILTMLTLLGLIANISIRRNIPRAAALSIIFFLAACSKESAISFPLLIIAFDWAFFARVQEANFFAAVRSMLCRNWLIYAGMLLAGGAYLVFRHWALGTVTSGFEAPPLPLVARLQEICFVYLHYLKIIVWPISGMNPIHPANLAAFTALSSHSLLMMVFAIGIFILSSYFSVRHNHPAGLIILTATFALLPVLHIIPVQFELSLYHERYATVALAVTCPMLVLLRHPSPPSIQTLKRLAFLIFISAAFLWFSFSIVDIRVILPMWANDISLWQWAHTVNPHASQAKGNLLHAYIRDRNYDAAHALGSEILSDPAPCASCMIFIAKLAIDDGDIPRASEALKKLEHSPLLALGDMLHSYRKLPRQADISEVELLAY</sequence>
<feature type="transmembrane region" description="Helical" evidence="3">
    <location>
        <begin position="20"/>
        <end position="39"/>
    </location>
</feature>
<keyword evidence="2" id="KW-0802">TPR repeat</keyword>
<feature type="transmembrane region" description="Helical" evidence="3">
    <location>
        <begin position="308"/>
        <end position="330"/>
    </location>
</feature>
<feature type="transmembrane region" description="Helical" evidence="3">
    <location>
        <begin position="239"/>
        <end position="255"/>
    </location>
</feature>
<evidence type="ECO:0000313" key="5">
    <source>
        <dbReference type="Proteomes" id="UP001620461"/>
    </source>
</evidence>
<feature type="transmembrane region" description="Helical" evidence="3">
    <location>
        <begin position="402"/>
        <end position="420"/>
    </location>
</feature>
<reference evidence="4 5" key="1">
    <citation type="submission" date="2020-10" db="EMBL/GenBank/DDBJ databases">
        <title>Phylogeny of dyella-like bacteria.</title>
        <authorList>
            <person name="Fu J."/>
        </authorList>
    </citation>
    <scope>NUCLEOTIDE SEQUENCE [LARGE SCALE GENOMIC DNA]</scope>
    <source>
        <strain evidence="4 5">JP1</strain>
    </source>
</reference>
<organism evidence="4 5">
    <name type="scientific">Dyella jejuensis</name>
    <dbReference type="NCBI Taxonomy" id="1432009"/>
    <lineage>
        <taxon>Bacteria</taxon>
        <taxon>Pseudomonadati</taxon>
        <taxon>Pseudomonadota</taxon>
        <taxon>Gammaproteobacteria</taxon>
        <taxon>Lysobacterales</taxon>
        <taxon>Rhodanobacteraceae</taxon>
        <taxon>Dyella</taxon>
    </lineage>
</organism>
<name>A0ABW8JKN0_9GAMM</name>
<dbReference type="EMBL" id="JADIKJ010000017">
    <property type="protein sequence ID" value="MFK2901681.1"/>
    <property type="molecule type" value="Genomic_DNA"/>
</dbReference>
<evidence type="ECO:0000256" key="1">
    <source>
        <dbReference type="ARBA" id="ARBA00022737"/>
    </source>
</evidence>
<keyword evidence="1" id="KW-0677">Repeat</keyword>
<feature type="transmembrane region" description="Helical" evidence="3">
    <location>
        <begin position="372"/>
        <end position="390"/>
    </location>
</feature>
<feature type="transmembrane region" description="Helical" evidence="3">
    <location>
        <begin position="275"/>
        <end position="296"/>
    </location>
</feature>
<dbReference type="Proteomes" id="UP001620461">
    <property type="component" value="Unassembled WGS sequence"/>
</dbReference>
<protein>
    <recommendedName>
        <fullName evidence="6">Tetratricopeptide repeat protein</fullName>
    </recommendedName>
</protein>
<dbReference type="PANTHER" id="PTHR44227">
    <property type="match status" value="1"/>
</dbReference>
<accession>A0ABW8JKN0</accession>
<proteinExistence type="predicted"/>
<keyword evidence="3" id="KW-1133">Transmembrane helix</keyword>
<feature type="transmembrane region" description="Helical" evidence="3">
    <location>
        <begin position="192"/>
        <end position="219"/>
    </location>
</feature>
<evidence type="ECO:0000256" key="3">
    <source>
        <dbReference type="SAM" id="Phobius"/>
    </source>
</evidence>
<gene>
    <name evidence="4" type="ORF">ISP15_15185</name>
</gene>
<feature type="transmembrane region" description="Helical" evidence="3">
    <location>
        <begin position="342"/>
        <end position="360"/>
    </location>
</feature>
<keyword evidence="3" id="KW-0472">Membrane</keyword>
<dbReference type="PANTHER" id="PTHR44227:SF3">
    <property type="entry name" value="PROTEIN O-MANNOSYL-TRANSFERASE TMTC4"/>
    <property type="match status" value="1"/>
</dbReference>
<dbReference type="RefSeq" id="WP_404548505.1">
    <property type="nucleotide sequence ID" value="NZ_JADIKJ010000017.1"/>
</dbReference>
<keyword evidence="3" id="KW-0812">Transmembrane</keyword>
<evidence type="ECO:0000256" key="2">
    <source>
        <dbReference type="ARBA" id="ARBA00022803"/>
    </source>
</evidence>
<feature type="transmembrane region" description="Helical" evidence="3">
    <location>
        <begin position="106"/>
        <end position="124"/>
    </location>
</feature>